<dbReference type="EMBL" id="BAAARV010000005">
    <property type="protein sequence ID" value="GAA2330281.1"/>
    <property type="molecule type" value="Genomic_DNA"/>
</dbReference>
<dbReference type="Gene3D" id="3.90.25.10">
    <property type="entry name" value="UDP-galactose 4-epimerase, domain 1"/>
    <property type="match status" value="1"/>
</dbReference>
<feature type="domain" description="NAD(P)-binding" evidence="1">
    <location>
        <begin position="7"/>
        <end position="157"/>
    </location>
</feature>
<accession>A0ABN3FHM4</accession>
<evidence type="ECO:0000313" key="3">
    <source>
        <dbReference type="Proteomes" id="UP001501444"/>
    </source>
</evidence>
<keyword evidence="3" id="KW-1185">Reference proteome</keyword>
<dbReference type="Gene3D" id="3.40.50.720">
    <property type="entry name" value="NAD(P)-binding Rossmann-like Domain"/>
    <property type="match status" value="1"/>
</dbReference>
<protein>
    <submittedName>
        <fullName evidence="2">SDR family oxidoreductase</fullName>
    </submittedName>
</protein>
<name>A0ABN3FHM4_9ACTN</name>
<reference evidence="2 3" key="1">
    <citation type="journal article" date="2019" name="Int. J. Syst. Evol. Microbiol.">
        <title>The Global Catalogue of Microorganisms (GCM) 10K type strain sequencing project: providing services to taxonomists for standard genome sequencing and annotation.</title>
        <authorList>
            <consortium name="The Broad Institute Genomics Platform"/>
            <consortium name="The Broad Institute Genome Sequencing Center for Infectious Disease"/>
            <person name="Wu L."/>
            <person name="Ma J."/>
        </authorList>
    </citation>
    <scope>NUCLEOTIDE SEQUENCE [LARGE SCALE GENOMIC DNA]</scope>
    <source>
        <strain evidence="2 3">JCM 3272</strain>
    </source>
</reference>
<sequence length="246" mass="26214">MLTVPHVLLVRDAGKAPAGVPVRVAEYADTAGMTEALRGAGTFFLVSAREDQHRLAAHRSAVDAAVAAGVRRIVYLSFFGAAADCTFTFGRDHWHTEQYIRDSGLRYTFLRDNMYLEMIPRLAGADGVIRGPAGDGRVAAVGYDDVAAAAVAVLEDPDGHDGRTYDLTGGEAFTLAEAAGVLGLRYEHETVEEAYASRAHYGAPAFEVDGWVTTYTAIAAGELARVSGDVERLTGRVPKRLAEIGG</sequence>
<organism evidence="2 3">
    <name type="scientific">Dactylosporangium salmoneum</name>
    <dbReference type="NCBI Taxonomy" id="53361"/>
    <lineage>
        <taxon>Bacteria</taxon>
        <taxon>Bacillati</taxon>
        <taxon>Actinomycetota</taxon>
        <taxon>Actinomycetes</taxon>
        <taxon>Micromonosporales</taxon>
        <taxon>Micromonosporaceae</taxon>
        <taxon>Dactylosporangium</taxon>
    </lineage>
</organism>
<dbReference type="InterPro" id="IPR036291">
    <property type="entry name" value="NAD(P)-bd_dom_sf"/>
</dbReference>
<dbReference type="InterPro" id="IPR052718">
    <property type="entry name" value="NmrA-type_oxidoreductase"/>
</dbReference>
<dbReference type="PANTHER" id="PTHR47129">
    <property type="entry name" value="QUINONE OXIDOREDUCTASE 2"/>
    <property type="match status" value="1"/>
</dbReference>
<dbReference type="PANTHER" id="PTHR47129:SF1">
    <property type="entry name" value="NMRA-LIKE DOMAIN-CONTAINING PROTEIN"/>
    <property type="match status" value="1"/>
</dbReference>
<dbReference type="Pfam" id="PF13460">
    <property type="entry name" value="NAD_binding_10"/>
    <property type="match status" value="1"/>
</dbReference>
<gene>
    <name evidence="2" type="ORF">GCM10010170_008150</name>
</gene>
<dbReference type="InterPro" id="IPR016040">
    <property type="entry name" value="NAD(P)-bd_dom"/>
</dbReference>
<proteinExistence type="predicted"/>
<comment type="caution">
    <text evidence="2">The sequence shown here is derived from an EMBL/GenBank/DDBJ whole genome shotgun (WGS) entry which is preliminary data.</text>
</comment>
<dbReference type="Proteomes" id="UP001501444">
    <property type="component" value="Unassembled WGS sequence"/>
</dbReference>
<dbReference type="SUPFAM" id="SSF51735">
    <property type="entry name" value="NAD(P)-binding Rossmann-fold domains"/>
    <property type="match status" value="1"/>
</dbReference>
<evidence type="ECO:0000313" key="2">
    <source>
        <dbReference type="EMBL" id="GAA2330281.1"/>
    </source>
</evidence>
<evidence type="ECO:0000259" key="1">
    <source>
        <dbReference type="Pfam" id="PF13460"/>
    </source>
</evidence>